<evidence type="ECO:0000313" key="2">
    <source>
        <dbReference type="EMBL" id="SES49884.1"/>
    </source>
</evidence>
<feature type="transmembrane region" description="Helical" evidence="1">
    <location>
        <begin position="366"/>
        <end position="383"/>
    </location>
</feature>
<keyword evidence="1" id="KW-0472">Membrane</keyword>
<evidence type="ECO:0008006" key="4">
    <source>
        <dbReference type="Google" id="ProtNLM"/>
    </source>
</evidence>
<dbReference type="OrthoDB" id="3807821at2"/>
<proteinExistence type="predicted"/>
<evidence type="ECO:0000256" key="1">
    <source>
        <dbReference type="SAM" id="Phobius"/>
    </source>
</evidence>
<dbReference type="STRING" id="587636.SAMN05216199_0541"/>
<dbReference type="AlphaFoldDB" id="A0A1H9XUV8"/>
<sequence>MTATAGLRRTLRQDAPAGHPSLRTTAAQVPTLLLLAWGALFVNVLTPSGNPTIIPVPHALNQLVAQGSLLAALVLALLVNPRVVVRPTLFLVLVSVMAVVALAVSIHSDFLFGSTYRAFRLIGFVTCLWLLSPWWGRRDLVLLRVHRICLWVAVGSVVVGAALAPGKAFSSAGRLSGAIWPMPPPQVAHYAAVLLGTSAILWMCRVIGGRHALLGIVPSVGVLLGTHTRTALIGTIAGVAFAAASLFLGHARVRRASLWTLVVGGAAGALFAPYIVTWAARGQTVEEASQFTGRTKVWQASMHAEQPLATKMFGNGLSNKSFDGLPVDSNWVASYLDIGWFGIAVQVTFLLLLVVMAVTHVRGVRRAIALFLIVYCIVASVTETGTGDASTYLLDLVVAAALLVPEPGNRVR</sequence>
<accession>A0A1H9XUV8</accession>
<organism evidence="2 3">
    <name type="scientific">Pedococcus cremeus</name>
    <dbReference type="NCBI Taxonomy" id="587636"/>
    <lineage>
        <taxon>Bacteria</taxon>
        <taxon>Bacillati</taxon>
        <taxon>Actinomycetota</taxon>
        <taxon>Actinomycetes</taxon>
        <taxon>Micrococcales</taxon>
        <taxon>Intrasporangiaceae</taxon>
        <taxon>Pedococcus</taxon>
    </lineage>
</organism>
<dbReference type="Proteomes" id="UP000199019">
    <property type="component" value="Unassembled WGS sequence"/>
</dbReference>
<dbReference type="RefSeq" id="WP_091763284.1">
    <property type="nucleotide sequence ID" value="NZ_FOHB01000015.1"/>
</dbReference>
<keyword evidence="3" id="KW-1185">Reference proteome</keyword>
<feature type="transmembrane region" description="Helical" evidence="1">
    <location>
        <begin position="187"/>
        <end position="204"/>
    </location>
</feature>
<keyword evidence="1" id="KW-0812">Transmembrane</keyword>
<feature type="transmembrane region" description="Helical" evidence="1">
    <location>
        <begin position="338"/>
        <end position="359"/>
    </location>
</feature>
<protein>
    <recommendedName>
        <fullName evidence="4">O-antigen ligase domain-containing protein</fullName>
    </recommendedName>
</protein>
<feature type="transmembrane region" description="Helical" evidence="1">
    <location>
        <begin position="211"/>
        <end position="226"/>
    </location>
</feature>
<feature type="transmembrane region" description="Helical" evidence="1">
    <location>
        <begin position="148"/>
        <end position="167"/>
    </location>
</feature>
<feature type="transmembrane region" description="Helical" evidence="1">
    <location>
        <begin position="88"/>
        <end position="106"/>
    </location>
</feature>
<evidence type="ECO:0000313" key="3">
    <source>
        <dbReference type="Proteomes" id="UP000199019"/>
    </source>
</evidence>
<feature type="transmembrane region" description="Helical" evidence="1">
    <location>
        <begin position="256"/>
        <end position="276"/>
    </location>
</feature>
<reference evidence="3" key="1">
    <citation type="submission" date="2016-10" db="EMBL/GenBank/DDBJ databases">
        <authorList>
            <person name="Varghese N."/>
            <person name="Submissions S."/>
        </authorList>
    </citation>
    <scope>NUCLEOTIDE SEQUENCE [LARGE SCALE GENOMIC DNA]</scope>
    <source>
        <strain evidence="3">CGMCC 1.6963</strain>
    </source>
</reference>
<name>A0A1H9XUV8_9MICO</name>
<feature type="transmembrane region" description="Helical" evidence="1">
    <location>
        <begin position="232"/>
        <end position="249"/>
    </location>
</feature>
<keyword evidence="1" id="KW-1133">Transmembrane helix</keyword>
<dbReference type="EMBL" id="FOHB01000015">
    <property type="protein sequence ID" value="SES49884.1"/>
    <property type="molecule type" value="Genomic_DNA"/>
</dbReference>
<gene>
    <name evidence="2" type="ORF">SAMN05216199_0541</name>
</gene>
<feature type="transmembrane region" description="Helical" evidence="1">
    <location>
        <begin position="60"/>
        <end position="79"/>
    </location>
</feature>
<feature type="transmembrane region" description="Helical" evidence="1">
    <location>
        <begin position="118"/>
        <end position="136"/>
    </location>
</feature>